<feature type="signal peptide" evidence="1">
    <location>
        <begin position="1"/>
        <end position="18"/>
    </location>
</feature>
<dbReference type="PROSITE" id="PS51762">
    <property type="entry name" value="GH16_2"/>
    <property type="match status" value="1"/>
</dbReference>
<dbReference type="InterPro" id="IPR000757">
    <property type="entry name" value="Beta-glucanase-like"/>
</dbReference>
<protein>
    <recommendedName>
        <fullName evidence="2">GH16 domain-containing protein</fullName>
    </recommendedName>
</protein>
<dbReference type="Pfam" id="PF00722">
    <property type="entry name" value="Glyco_hydro_16"/>
    <property type="match status" value="1"/>
</dbReference>
<proteinExistence type="predicted"/>
<keyword evidence="4" id="KW-1185">Reference proteome</keyword>
<dbReference type="EMBL" id="JAACJK010000163">
    <property type="protein sequence ID" value="KAF5326080.1"/>
    <property type="molecule type" value="Genomic_DNA"/>
</dbReference>
<dbReference type="Gene3D" id="2.60.120.200">
    <property type="match status" value="1"/>
</dbReference>
<reference evidence="3 4" key="1">
    <citation type="journal article" date="2020" name="ISME J.">
        <title>Uncovering the hidden diversity of litter-decomposition mechanisms in mushroom-forming fungi.</title>
        <authorList>
            <person name="Floudas D."/>
            <person name="Bentzer J."/>
            <person name="Ahren D."/>
            <person name="Johansson T."/>
            <person name="Persson P."/>
            <person name="Tunlid A."/>
        </authorList>
    </citation>
    <scope>NUCLEOTIDE SEQUENCE [LARGE SCALE GENOMIC DNA]</scope>
    <source>
        <strain evidence="3 4">CBS 175.51</strain>
    </source>
</reference>
<dbReference type="SUPFAM" id="SSF49899">
    <property type="entry name" value="Concanavalin A-like lectins/glucanases"/>
    <property type="match status" value="1"/>
</dbReference>
<dbReference type="PANTHER" id="PTHR38121:SF2">
    <property type="entry name" value="ACYLTRANSFERASE 3 DOMAIN-CONTAINING PROTEIN"/>
    <property type="match status" value="1"/>
</dbReference>
<dbReference type="AlphaFoldDB" id="A0A8H5F6Y5"/>
<name>A0A8H5F6Y5_9AGAR</name>
<evidence type="ECO:0000313" key="3">
    <source>
        <dbReference type="EMBL" id="KAF5326080.1"/>
    </source>
</evidence>
<keyword evidence="1" id="KW-0732">Signal</keyword>
<feature type="chain" id="PRO_5034082213" description="GH16 domain-containing protein" evidence="1">
    <location>
        <begin position="19"/>
        <end position="271"/>
    </location>
</feature>
<dbReference type="PANTHER" id="PTHR38121">
    <property type="entry name" value="GH16 DOMAIN-CONTAINING PROTEIN"/>
    <property type="match status" value="1"/>
</dbReference>
<dbReference type="OrthoDB" id="25131at2759"/>
<accession>A0A8H5F6Y5</accession>
<evidence type="ECO:0000256" key="1">
    <source>
        <dbReference type="SAM" id="SignalP"/>
    </source>
</evidence>
<evidence type="ECO:0000259" key="2">
    <source>
        <dbReference type="PROSITE" id="PS51762"/>
    </source>
</evidence>
<dbReference type="CDD" id="cd00413">
    <property type="entry name" value="Glyco_hydrolase_16"/>
    <property type="match status" value="1"/>
</dbReference>
<comment type="caution">
    <text evidence="3">The sequence shown here is derived from an EMBL/GenBank/DDBJ whole genome shotgun (WGS) entry which is preliminary data.</text>
</comment>
<organism evidence="3 4">
    <name type="scientific">Ephemerocybe angulata</name>
    <dbReference type="NCBI Taxonomy" id="980116"/>
    <lineage>
        <taxon>Eukaryota</taxon>
        <taxon>Fungi</taxon>
        <taxon>Dikarya</taxon>
        <taxon>Basidiomycota</taxon>
        <taxon>Agaricomycotina</taxon>
        <taxon>Agaricomycetes</taxon>
        <taxon>Agaricomycetidae</taxon>
        <taxon>Agaricales</taxon>
        <taxon>Agaricineae</taxon>
        <taxon>Psathyrellaceae</taxon>
        <taxon>Ephemerocybe</taxon>
    </lineage>
</organism>
<evidence type="ECO:0000313" key="4">
    <source>
        <dbReference type="Proteomes" id="UP000541558"/>
    </source>
</evidence>
<dbReference type="GO" id="GO:0004553">
    <property type="term" value="F:hydrolase activity, hydrolyzing O-glycosyl compounds"/>
    <property type="evidence" value="ECO:0007669"/>
    <property type="project" value="InterPro"/>
</dbReference>
<sequence length="271" mass="29602">MSSAIYYSFILFSGLVAAQQKCDTYTVPNVAGGFRSRQFIDFSTAKAGQDAQQLLSNNGLVISDWDVSDGPIAHTFTPKNVALVDGAVALRVSAYPGTGNSIGAEFVTTAEFKYASVRTVQKSSNVPGVCEGNFFFKNDYAEIDFEILTSSISNDTECVPAGIWATTQPLAPGETKKSEIYPFTFDPRADFHEYRIDWTPGLTQFYIDGKKMGNITENIPTVSGPWMWNAWSNGDPCWSAGPPTKESTTLIRSIEIIKDYSTTVTGNVCPK</sequence>
<dbReference type="InterPro" id="IPR013320">
    <property type="entry name" value="ConA-like_dom_sf"/>
</dbReference>
<gene>
    <name evidence="3" type="ORF">D9611_000454</name>
</gene>
<feature type="domain" description="GH16" evidence="2">
    <location>
        <begin position="40"/>
        <end position="262"/>
    </location>
</feature>
<dbReference type="Proteomes" id="UP000541558">
    <property type="component" value="Unassembled WGS sequence"/>
</dbReference>
<dbReference type="GO" id="GO:0005975">
    <property type="term" value="P:carbohydrate metabolic process"/>
    <property type="evidence" value="ECO:0007669"/>
    <property type="project" value="InterPro"/>
</dbReference>